<keyword evidence="10" id="KW-0812">Transmembrane</keyword>
<keyword evidence="4 7" id="KW-0238">DNA-binding</keyword>
<feature type="domain" description="Homeobox" evidence="11">
    <location>
        <begin position="317"/>
        <end position="377"/>
    </location>
</feature>
<comment type="caution">
    <text evidence="12">The sequence shown here is derived from an EMBL/GenBank/DDBJ whole genome shotgun (WGS) entry which is preliminary data.</text>
</comment>
<feature type="transmembrane region" description="Helical" evidence="10">
    <location>
        <begin position="98"/>
        <end position="121"/>
    </location>
</feature>
<dbReference type="InterPro" id="IPR001356">
    <property type="entry name" value="HD"/>
</dbReference>
<dbReference type="GO" id="GO:0000981">
    <property type="term" value="F:DNA-binding transcription factor activity, RNA polymerase II-specific"/>
    <property type="evidence" value="ECO:0007669"/>
    <property type="project" value="InterPro"/>
</dbReference>
<dbReference type="Gene3D" id="1.10.10.60">
    <property type="entry name" value="Homeodomain-like"/>
    <property type="match status" value="1"/>
</dbReference>
<dbReference type="PANTHER" id="PTHR45793:SF2">
    <property type="entry name" value="HOMEOBOX PROTEIN OTX2"/>
    <property type="match status" value="1"/>
</dbReference>
<evidence type="ECO:0000256" key="5">
    <source>
        <dbReference type="ARBA" id="ARBA00023155"/>
    </source>
</evidence>
<evidence type="ECO:0000313" key="12">
    <source>
        <dbReference type="EMBL" id="KAH1171127.1"/>
    </source>
</evidence>
<dbReference type="Pfam" id="PF00046">
    <property type="entry name" value="Homeodomain"/>
    <property type="match status" value="1"/>
</dbReference>
<dbReference type="Proteomes" id="UP000827986">
    <property type="component" value="Unassembled WGS sequence"/>
</dbReference>
<dbReference type="InterPro" id="IPR003025">
    <property type="entry name" value="Otx_TF"/>
</dbReference>
<evidence type="ECO:0000259" key="11">
    <source>
        <dbReference type="PROSITE" id="PS50071"/>
    </source>
</evidence>
<evidence type="ECO:0000256" key="8">
    <source>
        <dbReference type="RuleBase" id="RU000682"/>
    </source>
</evidence>
<keyword evidence="3" id="KW-0217">Developmental protein</keyword>
<dbReference type="PROSITE" id="PS50071">
    <property type="entry name" value="HOMEOBOX_2"/>
    <property type="match status" value="1"/>
</dbReference>
<feature type="DNA-binding region" description="Homeobox" evidence="7">
    <location>
        <begin position="319"/>
        <end position="378"/>
    </location>
</feature>
<dbReference type="PANTHER" id="PTHR45793">
    <property type="entry name" value="HOMEOBOX PROTEIN"/>
    <property type="match status" value="1"/>
</dbReference>
<dbReference type="FunFam" id="1.10.10.60:FF:000142">
    <property type="entry name" value="homeobox protein OTX2 isoform X2"/>
    <property type="match status" value="1"/>
</dbReference>
<feature type="transmembrane region" description="Helical" evidence="10">
    <location>
        <begin position="55"/>
        <end position="78"/>
    </location>
</feature>
<evidence type="ECO:0000313" key="13">
    <source>
        <dbReference type="Proteomes" id="UP000827986"/>
    </source>
</evidence>
<dbReference type="GO" id="GO:0000978">
    <property type="term" value="F:RNA polymerase II cis-regulatory region sequence-specific DNA binding"/>
    <property type="evidence" value="ECO:0007669"/>
    <property type="project" value="TreeGrafter"/>
</dbReference>
<dbReference type="PRINTS" id="PR01255">
    <property type="entry name" value="OTXHOMEOBOX"/>
</dbReference>
<evidence type="ECO:0000256" key="4">
    <source>
        <dbReference type="ARBA" id="ARBA00023125"/>
    </source>
</evidence>
<dbReference type="InterPro" id="IPR003022">
    <property type="entry name" value="Otx2_TF"/>
</dbReference>
<dbReference type="GO" id="GO:0005634">
    <property type="term" value="C:nucleus"/>
    <property type="evidence" value="ECO:0007669"/>
    <property type="project" value="UniProtKB-SubCell"/>
</dbReference>
<keyword evidence="10" id="KW-0472">Membrane</keyword>
<sequence length="570" mass="61909">MVDLCFDSLGQHCWVLIKQLQLQFRVPSAASQAAELPEKQPWKGEKSRAKGRGDCCCFALPGMYIFAASIVSFMYMRVSFLVAVLCRPIVPPVQQWPVFLPLLCVFIILPPGLDVSIILRLPLVGEFASKSCQSGAFSAKLPERGRDLSSNSLATGIKKQIAWPDPATADFVGSESTPAPGPSLAPFSLTSWARWSPDASSLTHCFVISFVGELLGLNWARIICSVFCPAPGTRLPGRFQPPDFSQPAGTPNLCAPGEARPPGPVPRPRSLGQPPSQHNFSMMSYLKQPPYAVNGLSLTTSGMDLLHPSVGYPATPRKQRRERTTFTRAQLDVLEALFAKTRYPDIFMREEVALKINLPESRVQVWFKNRRAKCRQQQQQQQNGGQSKARPAKKKSSPAREVSSESGTSGQFTPPSSTSVPAISSSSAPVSIWSPASISPLSDPLSTSSSCMQRSYPMTYTQASGYSQGYAGSTSYFGGMDCGSYLTPMHHQLPGPGATLSPMGTNAVTSHLNQSPASLSTQGYGASSLGFNSTTDCLDYKDQTASWKLNFNADCLDYKDQTSSWKFQVL</sequence>
<organism evidence="12 13">
    <name type="scientific">Mauremys mutica</name>
    <name type="common">yellowpond turtle</name>
    <dbReference type="NCBI Taxonomy" id="74926"/>
    <lineage>
        <taxon>Eukaryota</taxon>
        <taxon>Metazoa</taxon>
        <taxon>Chordata</taxon>
        <taxon>Craniata</taxon>
        <taxon>Vertebrata</taxon>
        <taxon>Euteleostomi</taxon>
        <taxon>Archelosauria</taxon>
        <taxon>Testudinata</taxon>
        <taxon>Testudines</taxon>
        <taxon>Cryptodira</taxon>
        <taxon>Durocryptodira</taxon>
        <taxon>Testudinoidea</taxon>
        <taxon>Geoemydidae</taxon>
        <taxon>Geoemydinae</taxon>
        <taxon>Mauremys</taxon>
    </lineage>
</organism>
<comment type="subcellular location">
    <subcellularLocation>
        <location evidence="1 7 8">Nucleus</location>
    </subcellularLocation>
</comment>
<evidence type="ECO:0000256" key="1">
    <source>
        <dbReference type="ARBA" id="ARBA00004123"/>
    </source>
</evidence>
<evidence type="ECO:0000256" key="2">
    <source>
        <dbReference type="ARBA" id="ARBA00006503"/>
    </source>
</evidence>
<feature type="region of interest" description="Disordered" evidence="9">
    <location>
        <begin position="374"/>
        <end position="424"/>
    </location>
</feature>
<keyword evidence="5 7" id="KW-0371">Homeobox</keyword>
<dbReference type="InterPro" id="IPR017970">
    <property type="entry name" value="Homeobox_CS"/>
</dbReference>
<keyword evidence="10" id="KW-1133">Transmembrane helix</keyword>
<evidence type="ECO:0000256" key="10">
    <source>
        <dbReference type="SAM" id="Phobius"/>
    </source>
</evidence>
<proteinExistence type="inferred from homology"/>
<name>A0A9D3WZY1_9SAUR</name>
<dbReference type="EMBL" id="JAHDVG010000483">
    <property type="protein sequence ID" value="KAH1171127.1"/>
    <property type="molecule type" value="Genomic_DNA"/>
</dbReference>
<dbReference type="AlphaFoldDB" id="A0A9D3WZY1"/>
<dbReference type="CDD" id="cd00086">
    <property type="entry name" value="homeodomain"/>
    <property type="match status" value="1"/>
</dbReference>
<accession>A0A9D3WZY1</accession>
<comment type="similarity">
    <text evidence="2">Belongs to the paired homeobox family. Bicoid subfamily.</text>
</comment>
<protein>
    <recommendedName>
        <fullName evidence="11">Homeobox domain-containing protein</fullName>
    </recommendedName>
</protein>
<keyword evidence="6 7" id="KW-0539">Nucleus</keyword>
<dbReference type="PROSITE" id="PS00027">
    <property type="entry name" value="HOMEOBOX_1"/>
    <property type="match status" value="1"/>
</dbReference>
<dbReference type="InterPro" id="IPR013851">
    <property type="entry name" value="Otx_TF_C"/>
</dbReference>
<dbReference type="Pfam" id="PF03529">
    <property type="entry name" value="TF_Otx"/>
    <property type="match status" value="1"/>
</dbReference>
<gene>
    <name evidence="12" type="ORF">KIL84_006745</name>
</gene>
<reference evidence="12" key="1">
    <citation type="submission" date="2021-09" db="EMBL/GenBank/DDBJ databases">
        <title>The genome of Mauremys mutica provides insights into the evolution of semi-aquatic lifestyle.</title>
        <authorList>
            <person name="Gong S."/>
            <person name="Gao Y."/>
        </authorList>
    </citation>
    <scope>NUCLEOTIDE SEQUENCE</scope>
    <source>
        <strain evidence="12">MM-2020</strain>
        <tissue evidence="12">Muscle</tissue>
    </source>
</reference>
<feature type="region of interest" description="Disordered" evidence="9">
    <location>
        <begin position="238"/>
        <end position="279"/>
    </location>
</feature>
<evidence type="ECO:0000256" key="7">
    <source>
        <dbReference type="PROSITE-ProRule" id="PRU00108"/>
    </source>
</evidence>
<keyword evidence="13" id="KW-1185">Reference proteome</keyword>
<evidence type="ECO:0000256" key="6">
    <source>
        <dbReference type="ARBA" id="ARBA00023242"/>
    </source>
</evidence>
<feature type="compositionally biased region" description="Low complexity" evidence="9">
    <location>
        <begin position="413"/>
        <end position="424"/>
    </location>
</feature>
<dbReference type="SMART" id="SM00389">
    <property type="entry name" value="HOX"/>
    <property type="match status" value="1"/>
</dbReference>
<evidence type="ECO:0000256" key="9">
    <source>
        <dbReference type="SAM" id="MobiDB-lite"/>
    </source>
</evidence>
<evidence type="ECO:0000256" key="3">
    <source>
        <dbReference type="ARBA" id="ARBA00022473"/>
    </source>
</evidence>
<dbReference type="InterPro" id="IPR009057">
    <property type="entry name" value="Homeodomain-like_sf"/>
</dbReference>
<dbReference type="PRINTS" id="PR01257">
    <property type="entry name" value="OTX2HOMEOBOX"/>
</dbReference>
<dbReference type="SUPFAM" id="SSF46689">
    <property type="entry name" value="Homeodomain-like"/>
    <property type="match status" value="1"/>
</dbReference>